<dbReference type="PROSITE" id="PS50053">
    <property type="entry name" value="UBIQUITIN_2"/>
    <property type="match status" value="1"/>
</dbReference>
<dbReference type="AlphaFoldDB" id="A0A811YFU7"/>
<dbReference type="Gene3D" id="3.10.20.90">
    <property type="entry name" value="Phosphatidylinositol 3-kinase Catalytic Subunit, Chain A, domain 1"/>
    <property type="match status" value="1"/>
</dbReference>
<organism evidence="2 3">
    <name type="scientific">Nyctereutes procyonoides</name>
    <name type="common">Raccoon dog</name>
    <name type="synonym">Canis procyonoides</name>
    <dbReference type="NCBI Taxonomy" id="34880"/>
    <lineage>
        <taxon>Eukaryota</taxon>
        <taxon>Metazoa</taxon>
        <taxon>Chordata</taxon>
        <taxon>Craniata</taxon>
        <taxon>Vertebrata</taxon>
        <taxon>Euteleostomi</taxon>
        <taxon>Mammalia</taxon>
        <taxon>Eutheria</taxon>
        <taxon>Laurasiatheria</taxon>
        <taxon>Carnivora</taxon>
        <taxon>Caniformia</taxon>
        <taxon>Canidae</taxon>
        <taxon>Nyctereutes</taxon>
    </lineage>
</organism>
<dbReference type="InterPro" id="IPR050158">
    <property type="entry name" value="Ubiquitin_ubiquitin-like"/>
</dbReference>
<proteinExistence type="predicted"/>
<name>A0A811YFU7_NYCPR</name>
<keyword evidence="3" id="KW-1185">Reference proteome</keyword>
<dbReference type="PRINTS" id="PR00348">
    <property type="entry name" value="UBIQUITIN"/>
</dbReference>
<feature type="domain" description="Ubiquitin-like" evidence="1">
    <location>
        <begin position="27"/>
        <end position="63"/>
    </location>
</feature>
<dbReference type="InterPro" id="IPR038582">
    <property type="entry name" value="Ribosomal_eS31_euk-type_sf"/>
</dbReference>
<gene>
    <name evidence="2" type="ORF">NYPRO_LOCUS7958</name>
</gene>
<dbReference type="InterPro" id="IPR019956">
    <property type="entry name" value="Ubiquitin_dom"/>
</dbReference>
<evidence type="ECO:0000259" key="1">
    <source>
        <dbReference type="PROSITE" id="PS50053"/>
    </source>
</evidence>
<sequence>MQIFMKTLPGRLSLLRTEPSDTVENVKQRLVFAGKQLEDGCAQSDYNIQKESTLHGVLRLRGKKVLYHSQKKKHRRKKVKLAVLKHYEDPSGGCGAGVGGASPSDRHYCGKSYLTYRFNELGDK</sequence>
<evidence type="ECO:0000313" key="2">
    <source>
        <dbReference type="EMBL" id="CAD7675163.1"/>
    </source>
</evidence>
<dbReference type="InterPro" id="IPR000626">
    <property type="entry name" value="Ubiquitin-like_dom"/>
</dbReference>
<dbReference type="SMART" id="SM00213">
    <property type="entry name" value="UBQ"/>
    <property type="match status" value="1"/>
</dbReference>
<dbReference type="PANTHER" id="PTHR10666">
    <property type="entry name" value="UBIQUITIN"/>
    <property type="match status" value="1"/>
</dbReference>
<dbReference type="EMBL" id="CAJHUB010000674">
    <property type="protein sequence ID" value="CAD7675163.1"/>
    <property type="molecule type" value="Genomic_DNA"/>
</dbReference>
<dbReference type="SUPFAM" id="SSF54236">
    <property type="entry name" value="Ubiquitin-like"/>
    <property type="match status" value="1"/>
</dbReference>
<reference evidence="2" key="1">
    <citation type="submission" date="2020-12" db="EMBL/GenBank/DDBJ databases">
        <authorList>
            <consortium name="Molecular Ecology Group"/>
        </authorList>
    </citation>
    <scope>NUCLEOTIDE SEQUENCE</scope>
    <source>
        <strain evidence="2">TBG_1078</strain>
    </source>
</reference>
<dbReference type="Proteomes" id="UP000645828">
    <property type="component" value="Unassembled WGS sequence"/>
</dbReference>
<dbReference type="InterPro" id="IPR029071">
    <property type="entry name" value="Ubiquitin-like_domsf"/>
</dbReference>
<dbReference type="Pfam" id="PF00240">
    <property type="entry name" value="ubiquitin"/>
    <property type="match status" value="1"/>
</dbReference>
<comment type="caution">
    <text evidence="2">The sequence shown here is derived from an EMBL/GenBank/DDBJ whole genome shotgun (WGS) entry which is preliminary data.</text>
</comment>
<evidence type="ECO:0000313" key="3">
    <source>
        <dbReference type="Proteomes" id="UP000645828"/>
    </source>
</evidence>
<accession>A0A811YFU7</accession>
<dbReference type="Gene3D" id="6.20.50.150">
    <property type="match status" value="1"/>
</dbReference>
<protein>
    <submittedName>
        <fullName evidence="2">(raccoon dog) hypothetical protein</fullName>
    </submittedName>
</protein>